<dbReference type="Pfam" id="PF01636">
    <property type="entry name" value="APH"/>
    <property type="match status" value="1"/>
</dbReference>
<dbReference type="PANTHER" id="PTHR34273">
    <property type="entry name" value="METHYLTHIORIBOSE KINASE"/>
    <property type="match status" value="1"/>
</dbReference>
<evidence type="ECO:0000256" key="5">
    <source>
        <dbReference type="ARBA" id="ARBA00022840"/>
    </source>
</evidence>
<evidence type="ECO:0000313" key="7">
    <source>
        <dbReference type="EMBL" id="AMQ56682.1"/>
    </source>
</evidence>
<dbReference type="STRING" id="1727163.AO498_09635"/>
<dbReference type="SUPFAM" id="SSF56112">
    <property type="entry name" value="Protein kinase-like (PK-like)"/>
    <property type="match status" value="1"/>
</dbReference>
<dbReference type="EMBL" id="CP012836">
    <property type="protein sequence ID" value="AMQ56682.1"/>
    <property type="molecule type" value="Genomic_DNA"/>
</dbReference>
<dbReference type="InterPro" id="IPR011009">
    <property type="entry name" value="Kinase-like_dom_sf"/>
</dbReference>
<dbReference type="Gene3D" id="3.30.200.20">
    <property type="entry name" value="Phosphorylase Kinase, domain 1"/>
    <property type="match status" value="1"/>
</dbReference>
<evidence type="ECO:0000256" key="1">
    <source>
        <dbReference type="ARBA" id="ARBA00010165"/>
    </source>
</evidence>
<keyword evidence="2 7" id="KW-0808">Transferase</keyword>
<sequence length="318" mass="36445">MLTEHSTLAELALLPIWEENEQLIEVQPAGESNMNLVLRITTSHRSVILKQSKPYVRKYPQIPAPIERIEIEYAFFQRLNQNPTTATFLPKTLNHLPDFHILVTEDLGKGSDFSFLYQRKSTQLPVEMIQLMNFLNALHQESAHDFPANLAMRKLNHEHIFHFPFLEDNGLDLDQIQKGLQALSLEFKRNQQLTETIKALGNRYLQNGQTILHGDFYPGSWLTIDGNVKVIDPEFAYPGDKEFDLGVFLAHLDLAGFQPEEVNSLLSHYAHSFDFKLLQAYRGTELLRRLIGIAQLPVNLSLSEKETLLHYASELVLS</sequence>
<dbReference type="RefSeq" id="WP_067546618.1">
    <property type="nucleotide sequence ID" value="NZ_CP012836.1"/>
</dbReference>
<feature type="domain" description="Aminoglycoside phosphotransferase" evidence="6">
    <location>
        <begin position="26"/>
        <end position="269"/>
    </location>
</feature>
<evidence type="ECO:0000256" key="2">
    <source>
        <dbReference type="ARBA" id="ARBA00022679"/>
    </source>
</evidence>
<evidence type="ECO:0000256" key="4">
    <source>
        <dbReference type="ARBA" id="ARBA00022777"/>
    </source>
</evidence>
<evidence type="ECO:0000256" key="3">
    <source>
        <dbReference type="ARBA" id="ARBA00022741"/>
    </source>
</evidence>
<keyword evidence="8" id="KW-1185">Reference proteome</keyword>
<comment type="similarity">
    <text evidence="1">Belongs to the methylthioribose kinase family.</text>
</comment>
<keyword evidence="3" id="KW-0547">Nucleotide-binding</keyword>
<dbReference type="PATRIC" id="fig|1727163.4.peg.2013"/>
<dbReference type="Gene3D" id="3.90.1200.10">
    <property type="match status" value="1"/>
</dbReference>
<accession>A0A142ENH7</accession>
<dbReference type="InterPro" id="IPR002575">
    <property type="entry name" value="Aminoglycoside_PTrfase"/>
</dbReference>
<reference evidence="7 8" key="2">
    <citation type="journal article" date="2016" name="Genome Announc.">
        <title>Complete Genome Sequence of Algoriphagus sp. Strain M8-2, Isolated from a Brackish Lake.</title>
        <authorList>
            <person name="Muraguchi Y."/>
            <person name="Kushimoto K."/>
            <person name="Ohtsubo Y."/>
            <person name="Suzuki T."/>
            <person name="Dohra H."/>
            <person name="Kimbara K."/>
            <person name="Shintani M."/>
        </authorList>
    </citation>
    <scope>NUCLEOTIDE SEQUENCE [LARGE SCALE GENOMIC DNA]</scope>
    <source>
        <strain evidence="7 8">M8-2</strain>
    </source>
</reference>
<dbReference type="PANTHER" id="PTHR34273:SF2">
    <property type="entry name" value="METHYLTHIORIBOSE KINASE"/>
    <property type="match status" value="1"/>
</dbReference>
<keyword evidence="4" id="KW-0418">Kinase</keyword>
<dbReference type="KEGG" id="alm:AO498_09635"/>
<keyword evidence="5" id="KW-0067">ATP-binding</keyword>
<reference evidence="8" key="1">
    <citation type="submission" date="2015-09" db="EMBL/GenBank/DDBJ databases">
        <title>Complete sequence of Algoriphagus sp. M8-2.</title>
        <authorList>
            <person name="Shintani M."/>
        </authorList>
    </citation>
    <scope>NUCLEOTIDE SEQUENCE [LARGE SCALE GENOMIC DNA]</scope>
    <source>
        <strain evidence="8">M8-2</strain>
    </source>
</reference>
<protein>
    <submittedName>
        <fullName evidence="7">Aminoglycoside phosphotransferase</fullName>
    </submittedName>
</protein>
<dbReference type="OrthoDB" id="9777791at2"/>
<dbReference type="GO" id="GO:0005524">
    <property type="term" value="F:ATP binding"/>
    <property type="evidence" value="ECO:0007669"/>
    <property type="project" value="UniProtKB-KW"/>
</dbReference>
<name>A0A142ENH7_9BACT</name>
<evidence type="ECO:0000313" key="8">
    <source>
        <dbReference type="Proteomes" id="UP000073816"/>
    </source>
</evidence>
<gene>
    <name evidence="7" type="ORF">AO498_09635</name>
</gene>
<dbReference type="GO" id="GO:0016301">
    <property type="term" value="F:kinase activity"/>
    <property type="evidence" value="ECO:0007669"/>
    <property type="project" value="UniProtKB-KW"/>
</dbReference>
<evidence type="ECO:0000259" key="6">
    <source>
        <dbReference type="Pfam" id="PF01636"/>
    </source>
</evidence>
<proteinExistence type="inferred from homology"/>
<dbReference type="Proteomes" id="UP000073816">
    <property type="component" value="Chromosome"/>
</dbReference>
<organism evidence="7 8">
    <name type="scientific">Algoriphagus sanaruensis</name>
    <dbReference type="NCBI Taxonomy" id="1727163"/>
    <lineage>
        <taxon>Bacteria</taxon>
        <taxon>Pseudomonadati</taxon>
        <taxon>Bacteroidota</taxon>
        <taxon>Cytophagia</taxon>
        <taxon>Cytophagales</taxon>
        <taxon>Cyclobacteriaceae</taxon>
        <taxon>Algoriphagus</taxon>
    </lineage>
</organism>
<dbReference type="AlphaFoldDB" id="A0A142ENH7"/>